<name>A0ABY6MBU4_MORBO</name>
<evidence type="ECO:0000313" key="1">
    <source>
        <dbReference type="EMBL" id="UZA04500.1"/>
    </source>
</evidence>
<reference evidence="1" key="1">
    <citation type="journal article" date="2022" name="BMC Microbiol.">
        <title>Whole genome sequencing of Moraxella bovis strains from North America reveals two genotypes with different genetic determinants.</title>
        <authorList>
            <person name="Wynn E.L."/>
            <person name="Hille M.M."/>
            <person name="Loy J.D."/>
            <person name="Schuller G."/>
            <person name="Kuhn K.L."/>
            <person name="Dickey A.M."/>
            <person name="Bono J.L."/>
            <person name="Clawson M.L."/>
        </authorList>
    </citation>
    <scope>NUCLEOTIDE SEQUENCE</scope>
    <source>
        <strain evidence="1">SAM102599</strain>
    </source>
</reference>
<evidence type="ECO:0000313" key="2">
    <source>
        <dbReference type="Proteomes" id="UP001163632"/>
    </source>
</evidence>
<dbReference type="RefSeq" id="WP_264676783.1">
    <property type="nucleotide sequence ID" value="NZ_CP087791.1"/>
</dbReference>
<gene>
    <name evidence="1" type="ORF">LP092_07185</name>
</gene>
<sequence>MATLTISNIENNHHHKMTVKPLFNNERFNICIRELENGVLVDEYADVDITLTREQARQLLKFLQSRLSFDDC</sequence>
<accession>A0ABY6MBU4</accession>
<protein>
    <submittedName>
        <fullName evidence="1">Uncharacterized protein</fullName>
    </submittedName>
</protein>
<keyword evidence="2" id="KW-1185">Reference proteome</keyword>
<organism evidence="1 2">
    <name type="scientific">Moraxella bovis</name>
    <dbReference type="NCBI Taxonomy" id="476"/>
    <lineage>
        <taxon>Bacteria</taxon>
        <taxon>Pseudomonadati</taxon>
        <taxon>Pseudomonadota</taxon>
        <taxon>Gammaproteobacteria</taxon>
        <taxon>Moraxellales</taxon>
        <taxon>Moraxellaceae</taxon>
        <taxon>Moraxella</taxon>
    </lineage>
</organism>
<dbReference type="Proteomes" id="UP001163632">
    <property type="component" value="Chromosome"/>
</dbReference>
<dbReference type="EMBL" id="CP087830">
    <property type="protein sequence ID" value="UZA04500.1"/>
    <property type="molecule type" value="Genomic_DNA"/>
</dbReference>
<proteinExistence type="predicted"/>